<dbReference type="RefSeq" id="XP_009052308.1">
    <property type="nucleotide sequence ID" value="XM_009054060.1"/>
</dbReference>
<gene>
    <name evidence="8" type="ORF">LOTGIDRAFT_115372</name>
</gene>
<dbReference type="GO" id="GO:0008540">
    <property type="term" value="C:proteasome regulatory particle, base subcomplex"/>
    <property type="evidence" value="ECO:0007669"/>
    <property type="project" value="TreeGrafter"/>
</dbReference>
<dbReference type="STRING" id="225164.V4AIJ0"/>
<dbReference type="SUPFAM" id="SSF53300">
    <property type="entry name" value="vWA-like"/>
    <property type="match status" value="1"/>
</dbReference>
<dbReference type="FunFam" id="3.40.50.410:FF:000005">
    <property type="entry name" value="26S proteasome non-ATPase regulatory subunit 4"/>
    <property type="match status" value="1"/>
</dbReference>
<dbReference type="InterPro" id="IPR036465">
    <property type="entry name" value="vWFA_dom_sf"/>
</dbReference>
<evidence type="ECO:0000256" key="4">
    <source>
        <dbReference type="ARBA" id="ARBA00022942"/>
    </source>
</evidence>
<keyword evidence="3" id="KW-0677">Repeat</keyword>
<dbReference type="CTD" id="20231216"/>
<evidence type="ECO:0000259" key="7">
    <source>
        <dbReference type="PROSITE" id="PS50234"/>
    </source>
</evidence>
<keyword evidence="4" id="KW-0647">Proteasome</keyword>
<dbReference type="AlphaFoldDB" id="V4AIJ0"/>
<dbReference type="InterPro" id="IPR027040">
    <property type="entry name" value="PSMD4"/>
</dbReference>
<dbReference type="CDD" id="cd22297">
    <property type="entry name" value="PSMD4_RAZUL"/>
    <property type="match status" value="1"/>
</dbReference>
<dbReference type="PROSITE" id="PS50330">
    <property type="entry name" value="UIM"/>
    <property type="match status" value="1"/>
</dbReference>
<dbReference type="Proteomes" id="UP000030746">
    <property type="component" value="Unassembled WGS sequence"/>
</dbReference>
<evidence type="ECO:0000256" key="2">
    <source>
        <dbReference type="ARBA" id="ARBA00014934"/>
    </source>
</evidence>
<evidence type="ECO:0000256" key="1">
    <source>
        <dbReference type="ARBA" id="ARBA00005574"/>
    </source>
</evidence>
<dbReference type="EMBL" id="KB201362">
    <property type="protein sequence ID" value="ESO96807.1"/>
    <property type="molecule type" value="Genomic_DNA"/>
</dbReference>
<evidence type="ECO:0000256" key="6">
    <source>
        <dbReference type="SAM" id="MobiDB-lite"/>
    </source>
</evidence>
<name>V4AIJ0_LOTGI</name>
<dbReference type="PANTHER" id="PTHR10223:SF0">
    <property type="entry name" value="26S PROTEASOME NON-ATPASE REGULATORY SUBUNIT 4"/>
    <property type="match status" value="1"/>
</dbReference>
<dbReference type="GeneID" id="20231216"/>
<evidence type="ECO:0000313" key="8">
    <source>
        <dbReference type="EMBL" id="ESO96807.1"/>
    </source>
</evidence>
<comment type="similarity">
    <text evidence="1">Belongs to the proteasome subunit S5A family.</text>
</comment>
<dbReference type="OrthoDB" id="1731724at2759"/>
<feature type="compositionally biased region" description="Basic and acidic residues" evidence="6">
    <location>
        <begin position="355"/>
        <end position="367"/>
    </location>
</feature>
<dbReference type="CDD" id="cd01452">
    <property type="entry name" value="VWA_26S_proteasome_subunit"/>
    <property type="match status" value="1"/>
</dbReference>
<dbReference type="GO" id="GO:0005829">
    <property type="term" value="C:cytosol"/>
    <property type="evidence" value="ECO:0007669"/>
    <property type="project" value="TreeGrafter"/>
</dbReference>
<dbReference type="OMA" id="QMSMQDQ"/>
<protein>
    <recommendedName>
        <fullName evidence="2">26S proteasome non-ATPase regulatory subunit 4</fullName>
    </recommendedName>
    <alternativeName>
        <fullName evidence="5">26S proteasome regulatory subunit RPN10</fullName>
    </alternativeName>
</protein>
<evidence type="ECO:0000256" key="5">
    <source>
        <dbReference type="ARBA" id="ARBA00044341"/>
    </source>
</evidence>
<sequence>MVLESTVICVDNSDFMRNGDFVPTRMQAQQDAVNLVCLSKTRSNPENNVGLLQMSKTEVLVTPTTDVGRILARLHEVGPKGNISFVTSVRVAHLALKHRQGRNHRPRIVVFVGSPIDEDEKDIVKMAKKLKKEKVNVDVINFGEEVVNTDKLTSFVNAINGKEGSSSHLVTVPPGPMLSDALLSSPVIVGEDGAGASIGAVGFEFGVDPNEDPELALALRVSMDEQRARQEKEARETVQASIADTPAETGPVTGDEALLENAIAMSMNEDTPAADSPDLQTMTEEEQIAFAMRLSMDPGEHAFEIKEFMYLSEDDDYSEVMNDPDFLQNVLENLPGVDPNSEAIQNAMSSLTQKDGSKKEDKKDGKK</sequence>
<feature type="domain" description="VWFA" evidence="7">
    <location>
        <begin position="5"/>
        <end position="187"/>
    </location>
</feature>
<dbReference type="SMART" id="SM00327">
    <property type="entry name" value="VWA"/>
    <property type="match status" value="1"/>
</dbReference>
<dbReference type="InterPro" id="IPR049590">
    <property type="entry name" value="PSMD4_RAZUL-like"/>
</dbReference>
<dbReference type="KEGG" id="lgi:LOTGIDRAFT_115372"/>
<accession>V4AIJ0</accession>
<reference evidence="8 9" key="1">
    <citation type="journal article" date="2013" name="Nature">
        <title>Insights into bilaterian evolution from three spiralian genomes.</title>
        <authorList>
            <person name="Simakov O."/>
            <person name="Marletaz F."/>
            <person name="Cho S.J."/>
            <person name="Edsinger-Gonzales E."/>
            <person name="Havlak P."/>
            <person name="Hellsten U."/>
            <person name="Kuo D.H."/>
            <person name="Larsson T."/>
            <person name="Lv J."/>
            <person name="Arendt D."/>
            <person name="Savage R."/>
            <person name="Osoegawa K."/>
            <person name="de Jong P."/>
            <person name="Grimwood J."/>
            <person name="Chapman J.A."/>
            <person name="Shapiro H."/>
            <person name="Aerts A."/>
            <person name="Otillar R.P."/>
            <person name="Terry A.Y."/>
            <person name="Boore J.L."/>
            <person name="Grigoriev I.V."/>
            <person name="Lindberg D.R."/>
            <person name="Seaver E.C."/>
            <person name="Weisblat D.A."/>
            <person name="Putnam N.H."/>
            <person name="Rokhsar D.S."/>
        </authorList>
    </citation>
    <scope>NUCLEOTIDE SEQUENCE [LARGE SCALE GENOMIC DNA]</scope>
</reference>
<evidence type="ECO:0000313" key="9">
    <source>
        <dbReference type="Proteomes" id="UP000030746"/>
    </source>
</evidence>
<dbReference type="PROSITE" id="PS50234">
    <property type="entry name" value="VWFA"/>
    <property type="match status" value="1"/>
</dbReference>
<dbReference type="GO" id="GO:0005634">
    <property type="term" value="C:nucleus"/>
    <property type="evidence" value="ECO:0007669"/>
    <property type="project" value="TreeGrafter"/>
</dbReference>
<keyword evidence="9" id="KW-1185">Reference proteome</keyword>
<dbReference type="InterPro" id="IPR002035">
    <property type="entry name" value="VWF_A"/>
</dbReference>
<dbReference type="InterPro" id="IPR003903">
    <property type="entry name" value="UIM_dom"/>
</dbReference>
<dbReference type="Gene3D" id="3.40.50.410">
    <property type="entry name" value="von Willebrand factor, type A domain"/>
    <property type="match status" value="1"/>
</dbReference>
<dbReference type="SMART" id="SM00726">
    <property type="entry name" value="UIM"/>
    <property type="match status" value="3"/>
</dbReference>
<feature type="region of interest" description="Disordered" evidence="6">
    <location>
        <begin position="333"/>
        <end position="367"/>
    </location>
</feature>
<feature type="compositionally biased region" description="Polar residues" evidence="6">
    <location>
        <begin position="342"/>
        <end position="353"/>
    </location>
</feature>
<dbReference type="GO" id="GO:0031593">
    <property type="term" value="F:polyubiquitin modification-dependent protein binding"/>
    <property type="evidence" value="ECO:0007669"/>
    <property type="project" value="TreeGrafter"/>
</dbReference>
<dbReference type="Gene3D" id="6.10.250.380">
    <property type="match status" value="1"/>
</dbReference>
<dbReference type="Gene3D" id="6.10.300.40">
    <property type="match status" value="1"/>
</dbReference>
<dbReference type="HOGENOM" id="CLU_033293_0_0_1"/>
<dbReference type="PANTHER" id="PTHR10223">
    <property type="entry name" value="26S PROTEASOME NON-ATPASE REGULATORY SUBUNIT 4"/>
    <property type="match status" value="1"/>
</dbReference>
<proteinExistence type="inferred from homology"/>
<evidence type="ECO:0000256" key="3">
    <source>
        <dbReference type="ARBA" id="ARBA00022737"/>
    </source>
</evidence>
<dbReference type="GO" id="GO:0043161">
    <property type="term" value="P:proteasome-mediated ubiquitin-dependent protein catabolic process"/>
    <property type="evidence" value="ECO:0007669"/>
    <property type="project" value="TreeGrafter"/>
</dbReference>
<dbReference type="Pfam" id="PF13519">
    <property type="entry name" value="VWA_2"/>
    <property type="match status" value="1"/>
</dbReference>
<organism evidence="8 9">
    <name type="scientific">Lottia gigantea</name>
    <name type="common">Giant owl limpet</name>
    <dbReference type="NCBI Taxonomy" id="225164"/>
    <lineage>
        <taxon>Eukaryota</taxon>
        <taxon>Metazoa</taxon>
        <taxon>Spiralia</taxon>
        <taxon>Lophotrochozoa</taxon>
        <taxon>Mollusca</taxon>
        <taxon>Gastropoda</taxon>
        <taxon>Patellogastropoda</taxon>
        <taxon>Lottioidea</taxon>
        <taxon>Lottiidae</taxon>
        <taxon>Lottia</taxon>
    </lineage>
</organism>